<dbReference type="EMBL" id="QWLV01000007">
    <property type="protein sequence ID" value="RHW16904.1"/>
    <property type="molecule type" value="Genomic_DNA"/>
</dbReference>
<name>A0A396RKS9_9SPHN</name>
<dbReference type="AlphaFoldDB" id="A0A396RKS9"/>
<evidence type="ECO:0000313" key="3">
    <source>
        <dbReference type="Proteomes" id="UP000266693"/>
    </source>
</evidence>
<organism evidence="2 3">
    <name type="scientific">Sphingomonas gilva</name>
    <dbReference type="NCBI Taxonomy" id="2305907"/>
    <lineage>
        <taxon>Bacteria</taxon>
        <taxon>Pseudomonadati</taxon>
        <taxon>Pseudomonadota</taxon>
        <taxon>Alphaproteobacteria</taxon>
        <taxon>Sphingomonadales</taxon>
        <taxon>Sphingomonadaceae</taxon>
        <taxon>Sphingomonas</taxon>
    </lineage>
</organism>
<sequence length="66" mass="7292">MPPRKHRQSLWRVFAMPIVIAVLSVIGLVSALTGEGVRDILSWLTLGVPVGAAGWAYHHRQFRGKS</sequence>
<feature type="transmembrane region" description="Helical" evidence="1">
    <location>
        <begin position="12"/>
        <end position="34"/>
    </location>
</feature>
<evidence type="ECO:0008006" key="4">
    <source>
        <dbReference type="Google" id="ProtNLM"/>
    </source>
</evidence>
<feature type="transmembrane region" description="Helical" evidence="1">
    <location>
        <begin position="40"/>
        <end position="57"/>
    </location>
</feature>
<evidence type="ECO:0000313" key="2">
    <source>
        <dbReference type="EMBL" id="RHW16904.1"/>
    </source>
</evidence>
<dbReference type="Proteomes" id="UP000266693">
    <property type="component" value="Unassembled WGS sequence"/>
</dbReference>
<keyword evidence="3" id="KW-1185">Reference proteome</keyword>
<protein>
    <recommendedName>
        <fullName evidence="4">DUF2530 domain-containing protein</fullName>
    </recommendedName>
</protein>
<gene>
    <name evidence="2" type="ORF">D1610_14070</name>
</gene>
<keyword evidence="1" id="KW-0812">Transmembrane</keyword>
<keyword evidence="1" id="KW-0472">Membrane</keyword>
<accession>A0A396RKS9</accession>
<proteinExistence type="predicted"/>
<keyword evidence="1" id="KW-1133">Transmembrane helix</keyword>
<evidence type="ECO:0000256" key="1">
    <source>
        <dbReference type="SAM" id="Phobius"/>
    </source>
</evidence>
<reference evidence="2 3" key="1">
    <citation type="submission" date="2018-08" db="EMBL/GenBank/DDBJ databases">
        <title>The multiple taxonomic identification of Sphingomonas gilva.</title>
        <authorList>
            <person name="Zhu D."/>
            <person name="Zheng S."/>
        </authorList>
    </citation>
    <scope>NUCLEOTIDE SEQUENCE [LARGE SCALE GENOMIC DNA]</scope>
    <source>
        <strain evidence="2 3">ZDH117</strain>
    </source>
</reference>
<comment type="caution">
    <text evidence="2">The sequence shown here is derived from an EMBL/GenBank/DDBJ whole genome shotgun (WGS) entry which is preliminary data.</text>
</comment>
<dbReference type="OrthoDB" id="8968524at2"/>